<keyword evidence="6 9" id="KW-0418">Kinase</keyword>
<name>A0ABW2STY3_9ACTN</name>
<organism evidence="11 12">
    <name type="scientific">Streptosporangium amethystogenes subsp. fukuiense</name>
    <dbReference type="NCBI Taxonomy" id="698418"/>
    <lineage>
        <taxon>Bacteria</taxon>
        <taxon>Bacillati</taxon>
        <taxon>Actinomycetota</taxon>
        <taxon>Actinomycetes</taxon>
        <taxon>Streptosporangiales</taxon>
        <taxon>Streptosporangiaceae</taxon>
        <taxon>Streptosporangium</taxon>
    </lineage>
</organism>
<keyword evidence="4 9" id="KW-0808">Transferase</keyword>
<feature type="compositionally biased region" description="Gly residues" evidence="10">
    <location>
        <begin position="196"/>
        <end position="207"/>
    </location>
</feature>
<reference evidence="12" key="1">
    <citation type="journal article" date="2019" name="Int. J. Syst. Evol. Microbiol.">
        <title>The Global Catalogue of Microorganisms (GCM) 10K type strain sequencing project: providing services to taxonomists for standard genome sequencing and annotation.</title>
        <authorList>
            <consortium name="The Broad Institute Genomics Platform"/>
            <consortium name="The Broad Institute Genome Sequencing Center for Infectious Disease"/>
            <person name="Wu L."/>
            <person name="Ma J."/>
        </authorList>
    </citation>
    <scope>NUCLEOTIDE SEQUENCE [LARGE SCALE GENOMIC DNA]</scope>
    <source>
        <strain evidence="12">JCM 10083</strain>
    </source>
</reference>
<dbReference type="RefSeq" id="WP_343963553.1">
    <property type="nucleotide sequence ID" value="NZ_BAAAGK010000018.1"/>
</dbReference>
<evidence type="ECO:0000313" key="12">
    <source>
        <dbReference type="Proteomes" id="UP001596514"/>
    </source>
</evidence>
<sequence length="207" mass="21444">MNPAEDSAVPAPGTALLVVMGVTGSGKTTVGAALSQRLRVPFADADDFHSEANIAKMSAGIPLDDDDRLPWLRAIGAWLAEHAAGGGVASCSALKRSYRDILRESAPTVSFVHLHGEIDAVRRRVAGRPGHFMPASLVDSQFRTLEPLGPDEHGIVLDFARPVGELVDAYVAAAAGPRTRPDPHPAGPTGPADPGGPRGGGEAGRAR</sequence>
<comment type="catalytic activity">
    <reaction evidence="8 9">
        <text>D-gluconate + ATP = 6-phospho-D-gluconate + ADP + H(+)</text>
        <dbReference type="Rhea" id="RHEA:19433"/>
        <dbReference type="ChEBI" id="CHEBI:15378"/>
        <dbReference type="ChEBI" id="CHEBI:18391"/>
        <dbReference type="ChEBI" id="CHEBI:30616"/>
        <dbReference type="ChEBI" id="CHEBI:58759"/>
        <dbReference type="ChEBI" id="CHEBI:456216"/>
        <dbReference type="EC" id="2.7.1.12"/>
    </reaction>
</comment>
<accession>A0ABW2STY3</accession>
<evidence type="ECO:0000256" key="7">
    <source>
        <dbReference type="ARBA" id="ARBA00022840"/>
    </source>
</evidence>
<dbReference type="PANTHER" id="PTHR43442">
    <property type="entry name" value="GLUCONOKINASE-RELATED"/>
    <property type="match status" value="1"/>
</dbReference>
<keyword evidence="5 9" id="KW-0547">Nucleotide-binding</keyword>
<evidence type="ECO:0000256" key="4">
    <source>
        <dbReference type="ARBA" id="ARBA00022679"/>
    </source>
</evidence>
<keyword evidence="12" id="KW-1185">Reference proteome</keyword>
<evidence type="ECO:0000256" key="2">
    <source>
        <dbReference type="ARBA" id="ARBA00008420"/>
    </source>
</evidence>
<proteinExistence type="inferred from homology"/>
<dbReference type="CDD" id="cd02021">
    <property type="entry name" value="GntK"/>
    <property type="match status" value="1"/>
</dbReference>
<dbReference type="SUPFAM" id="SSF52540">
    <property type="entry name" value="P-loop containing nucleoside triphosphate hydrolases"/>
    <property type="match status" value="1"/>
</dbReference>
<evidence type="ECO:0000256" key="9">
    <source>
        <dbReference type="RuleBase" id="RU363066"/>
    </source>
</evidence>
<evidence type="ECO:0000256" key="1">
    <source>
        <dbReference type="ARBA" id="ARBA00004761"/>
    </source>
</evidence>
<keyword evidence="7 9" id="KW-0067">ATP-binding</keyword>
<comment type="caution">
    <text evidence="11">The sequence shown here is derived from an EMBL/GenBank/DDBJ whole genome shotgun (WGS) entry which is preliminary data.</text>
</comment>
<comment type="pathway">
    <text evidence="1">Carbohydrate acid metabolism.</text>
</comment>
<evidence type="ECO:0000256" key="6">
    <source>
        <dbReference type="ARBA" id="ARBA00022777"/>
    </source>
</evidence>
<evidence type="ECO:0000256" key="10">
    <source>
        <dbReference type="SAM" id="MobiDB-lite"/>
    </source>
</evidence>
<dbReference type="InterPro" id="IPR031322">
    <property type="entry name" value="Shikimate/glucono_kinase"/>
</dbReference>
<evidence type="ECO:0000256" key="3">
    <source>
        <dbReference type="ARBA" id="ARBA00012054"/>
    </source>
</evidence>
<protein>
    <recommendedName>
        <fullName evidence="3 9">Gluconokinase</fullName>
        <ecNumber evidence="3 9">2.7.1.12</ecNumber>
    </recommendedName>
</protein>
<dbReference type="EMBL" id="JBHTEE010000001">
    <property type="protein sequence ID" value="MFC7599745.1"/>
    <property type="molecule type" value="Genomic_DNA"/>
</dbReference>
<evidence type="ECO:0000313" key="11">
    <source>
        <dbReference type="EMBL" id="MFC7599745.1"/>
    </source>
</evidence>
<dbReference type="PANTHER" id="PTHR43442:SF3">
    <property type="entry name" value="GLUCONOKINASE-RELATED"/>
    <property type="match status" value="1"/>
</dbReference>
<dbReference type="Pfam" id="PF01202">
    <property type="entry name" value="SKI"/>
    <property type="match status" value="1"/>
</dbReference>
<dbReference type="Gene3D" id="3.40.50.300">
    <property type="entry name" value="P-loop containing nucleotide triphosphate hydrolases"/>
    <property type="match status" value="1"/>
</dbReference>
<evidence type="ECO:0000256" key="5">
    <source>
        <dbReference type="ARBA" id="ARBA00022741"/>
    </source>
</evidence>
<dbReference type="InterPro" id="IPR027417">
    <property type="entry name" value="P-loop_NTPase"/>
</dbReference>
<feature type="region of interest" description="Disordered" evidence="10">
    <location>
        <begin position="176"/>
        <end position="207"/>
    </location>
</feature>
<gene>
    <name evidence="11" type="ORF">ACFQVD_06450</name>
</gene>
<comment type="similarity">
    <text evidence="2 9">Belongs to the gluconokinase GntK/GntV family.</text>
</comment>
<dbReference type="InterPro" id="IPR006001">
    <property type="entry name" value="Therm_gnt_kin"/>
</dbReference>
<dbReference type="NCBIfam" id="TIGR01313">
    <property type="entry name" value="therm_gnt_kin"/>
    <property type="match status" value="1"/>
</dbReference>
<dbReference type="EC" id="2.7.1.12" evidence="3 9"/>
<evidence type="ECO:0000256" key="8">
    <source>
        <dbReference type="ARBA" id="ARBA00048090"/>
    </source>
</evidence>
<dbReference type="Proteomes" id="UP001596514">
    <property type="component" value="Unassembled WGS sequence"/>
</dbReference>